<evidence type="ECO:0000313" key="15">
    <source>
        <dbReference type="EMBL" id="CAG2059700.1"/>
    </source>
</evidence>
<keyword evidence="14" id="KW-0812">Transmembrane</keyword>
<dbReference type="InterPro" id="IPR050476">
    <property type="entry name" value="Insect_CytP450_Detox"/>
</dbReference>
<dbReference type="InterPro" id="IPR036396">
    <property type="entry name" value="Cyt_P450_sf"/>
</dbReference>
<dbReference type="PANTHER" id="PTHR24292">
    <property type="entry name" value="CYTOCHROME P450"/>
    <property type="match status" value="1"/>
</dbReference>
<evidence type="ECO:0000256" key="6">
    <source>
        <dbReference type="ARBA" id="ARBA00022723"/>
    </source>
</evidence>
<comment type="cofactor">
    <cofactor evidence="1">
        <name>heme</name>
        <dbReference type="ChEBI" id="CHEBI:30413"/>
    </cofactor>
</comment>
<keyword evidence="9 13" id="KW-0560">Oxidoreductase</keyword>
<dbReference type="PROSITE" id="PS00086">
    <property type="entry name" value="CYTOCHROME_P450"/>
    <property type="match status" value="1"/>
</dbReference>
<keyword evidence="6 13" id="KW-0479">Metal-binding</keyword>
<dbReference type="SUPFAM" id="SSF48264">
    <property type="entry name" value="Cytochrome P450"/>
    <property type="match status" value="1"/>
</dbReference>
<evidence type="ECO:0000256" key="3">
    <source>
        <dbReference type="ARBA" id="ARBA00004406"/>
    </source>
</evidence>
<comment type="similarity">
    <text evidence="4 13">Belongs to the cytochrome P450 family.</text>
</comment>
<comment type="subcellular location">
    <subcellularLocation>
        <location evidence="3">Endoplasmic reticulum membrane</location>
        <topology evidence="3">Peripheral membrane protein</topology>
    </subcellularLocation>
    <subcellularLocation>
        <location evidence="2">Microsome membrane</location>
        <topology evidence="2">Peripheral membrane protein</topology>
    </subcellularLocation>
</comment>
<dbReference type="Proteomes" id="UP001153148">
    <property type="component" value="Unassembled WGS sequence"/>
</dbReference>
<sequence>MRSHREFTRSTIYISAHYRSVSEHSGYHTPTGEVVRYISQTEPAIMSLLEVVWSYSDWILVAVLLVSAIYILGTWNHNHFSKQNIPYVKPVPFLGNMAPVFFGKMSYTDNVNRLYRAHRGQRVTGTFHYGQPSTYINDPELIKTITIKDFDHFTDHHFGVPPERDELFTETLIFLRGQRWREMRALLTQTFTSSKMKNMFGLVLHCGQQMSQFLEGKLSKHACSHNLTDNNVYTLEMKDFFSRYANDIIATSAFGISVDSFNNPKNEFYLVGKQLTDFGSWRFLVNVMFTSLSNLLKISFLPPSICKFIYELVDDTLRTREREGIIRPDMIHLLMNARKGELDEVTEDGVDTSNNGSILGRSSKIDLTDKDIAAQVTQFFFAGFDTSSNLLSFSSYLLAVHQEVQGRLQEEIDTMLIKSGGKILYEELQAQKYLDMVVSEVLRIYPPFDSIDRMCTKPYTIPASGDQPAVTFRKGDMLEFPYYGIQRDEEFFPDPDRFDPERFSDENKHKIKPFTLLAFGAGPRSCIGNRFALMSAKIALAVLLSKFNFKVVEKTSIPLRLSNKLGSLDPKGGIWLGLELRNKKERGGGLEEEIEGETLFDLTSKTDLSACGSRICLSPLLVVRVYCESDALDHVATVSVRQS</sequence>
<evidence type="ECO:0000256" key="2">
    <source>
        <dbReference type="ARBA" id="ARBA00004174"/>
    </source>
</evidence>
<keyword evidence="11 13" id="KW-0503">Monooxygenase</keyword>
<evidence type="ECO:0000256" key="13">
    <source>
        <dbReference type="RuleBase" id="RU000461"/>
    </source>
</evidence>
<evidence type="ECO:0000256" key="7">
    <source>
        <dbReference type="ARBA" id="ARBA00022824"/>
    </source>
</evidence>
<evidence type="ECO:0000256" key="5">
    <source>
        <dbReference type="ARBA" id="ARBA00022617"/>
    </source>
</evidence>
<dbReference type="PANTHER" id="PTHR24292:SF54">
    <property type="entry name" value="CYP9F3-RELATED"/>
    <property type="match status" value="1"/>
</dbReference>
<dbReference type="InterPro" id="IPR002401">
    <property type="entry name" value="Cyt_P450_E_grp-I"/>
</dbReference>
<dbReference type="EMBL" id="CAJPIN010010288">
    <property type="protein sequence ID" value="CAG2059700.1"/>
    <property type="molecule type" value="Genomic_DNA"/>
</dbReference>
<evidence type="ECO:0000256" key="1">
    <source>
        <dbReference type="ARBA" id="ARBA00001971"/>
    </source>
</evidence>
<evidence type="ECO:0008006" key="17">
    <source>
        <dbReference type="Google" id="ProtNLM"/>
    </source>
</evidence>
<dbReference type="Pfam" id="PF00067">
    <property type="entry name" value="p450"/>
    <property type="match status" value="1"/>
</dbReference>
<dbReference type="InterPro" id="IPR017972">
    <property type="entry name" value="Cyt_P450_CS"/>
</dbReference>
<proteinExistence type="inferred from homology"/>
<dbReference type="Gene3D" id="1.10.630.10">
    <property type="entry name" value="Cytochrome P450"/>
    <property type="match status" value="1"/>
</dbReference>
<evidence type="ECO:0000256" key="4">
    <source>
        <dbReference type="ARBA" id="ARBA00010617"/>
    </source>
</evidence>
<gene>
    <name evidence="15" type="ORF">TPAB3V08_LOCUS6659</name>
</gene>
<dbReference type="PRINTS" id="PR00385">
    <property type="entry name" value="P450"/>
</dbReference>
<feature type="transmembrane region" description="Helical" evidence="14">
    <location>
        <begin position="55"/>
        <end position="75"/>
    </location>
</feature>
<comment type="caution">
    <text evidence="15">The sequence shown here is derived from an EMBL/GenBank/DDBJ whole genome shotgun (WGS) entry which is preliminary data.</text>
</comment>
<dbReference type="PRINTS" id="PR00463">
    <property type="entry name" value="EP450I"/>
</dbReference>
<keyword evidence="10 13" id="KW-0408">Iron</keyword>
<keyword evidence="16" id="KW-1185">Reference proteome</keyword>
<keyword evidence="7" id="KW-0256">Endoplasmic reticulum</keyword>
<accession>A0ABN7NV99</accession>
<dbReference type="CDD" id="cd11056">
    <property type="entry name" value="CYP6-like"/>
    <property type="match status" value="1"/>
</dbReference>
<dbReference type="InterPro" id="IPR001128">
    <property type="entry name" value="Cyt_P450"/>
</dbReference>
<organism evidence="15 16">
    <name type="scientific">Timema podura</name>
    <name type="common">Walking stick</name>
    <dbReference type="NCBI Taxonomy" id="61482"/>
    <lineage>
        <taxon>Eukaryota</taxon>
        <taxon>Metazoa</taxon>
        <taxon>Ecdysozoa</taxon>
        <taxon>Arthropoda</taxon>
        <taxon>Hexapoda</taxon>
        <taxon>Insecta</taxon>
        <taxon>Pterygota</taxon>
        <taxon>Neoptera</taxon>
        <taxon>Polyneoptera</taxon>
        <taxon>Phasmatodea</taxon>
        <taxon>Timematodea</taxon>
        <taxon>Timematoidea</taxon>
        <taxon>Timematidae</taxon>
        <taxon>Timema</taxon>
    </lineage>
</organism>
<evidence type="ECO:0000256" key="10">
    <source>
        <dbReference type="ARBA" id="ARBA00023004"/>
    </source>
</evidence>
<evidence type="ECO:0000313" key="16">
    <source>
        <dbReference type="Proteomes" id="UP001153148"/>
    </source>
</evidence>
<protein>
    <recommendedName>
        <fullName evidence="17">Cytochrome P450</fullName>
    </recommendedName>
</protein>
<reference evidence="15" key="1">
    <citation type="submission" date="2021-03" db="EMBL/GenBank/DDBJ databases">
        <authorList>
            <person name="Tran Van P."/>
        </authorList>
    </citation>
    <scope>NUCLEOTIDE SEQUENCE</scope>
</reference>
<evidence type="ECO:0000256" key="11">
    <source>
        <dbReference type="ARBA" id="ARBA00023033"/>
    </source>
</evidence>
<evidence type="ECO:0000256" key="14">
    <source>
        <dbReference type="SAM" id="Phobius"/>
    </source>
</evidence>
<evidence type="ECO:0000256" key="9">
    <source>
        <dbReference type="ARBA" id="ARBA00023002"/>
    </source>
</evidence>
<name>A0ABN7NV99_TIMPD</name>
<keyword evidence="8" id="KW-0492">Microsome</keyword>
<keyword evidence="5 13" id="KW-0349">Heme</keyword>
<evidence type="ECO:0000256" key="8">
    <source>
        <dbReference type="ARBA" id="ARBA00022848"/>
    </source>
</evidence>
<keyword evidence="12 14" id="KW-0472">Membrane</keyword>
<feature type="non-terminal residue" evidence="15">
    <location>
        <position position="643"/>
    </location>
</feature>
<keyword evidence="14" id="KW-1133">Transmembrane helix</keyword>
<evidence type="ECO:0000256" key="12">
    <source>
        <dbReference type="ARBA" id="ARBA00023136"/>
    </source>
</evidence>